<dbReference type="FunFam" id="3.40.50.10440:FF:000001">
    <property type="entry name" value="Dihydroxyacetone kinase, DhaK subunit"/>
    <property type="match status" value="1"/>
</dbReference>
<dbReference type="GO" id="GO:0050354">
    <property type="term" value="F:triokinase activity"/>
    <property type="evidence" value="ECO:0007669"/>
    <property type="project" value="UniProtKB-EC"/>
</dbReference>
<evidence type="ECO:0000313" key="14">
    <source>
        <dbReference type="EMBL" id="RKP35721.1"/>
    </source>
</evidence>
<dbReference type="Gene3D" id="3.40.50.10440">
    <property type="entry name" value="Dihydroxyacetone kinase, domain 1"/>
    <property type="match status" value="1"/>
</dbReference>
<dbReference type="PROSITE" id="PS51480">
    <property type="entry name" value="DHAL"/>
    <property type="match status" value="1"/>
</dbReference>
<comment type="catalytic activity">
    <reaction evidence="10">
        <text>dihydroxyacetone + ATP = dihydroxyacetone phosphate + ADP + H(+)</text>
        <dbReference type="Rhea" id="RHEA:15773"/>
        <dbReference type="ChEBI" id="CHEBI:15378"/>
        <dbReference type="ChEBI" id="CHEBI:16016"/>
        <dbReference type="ChEBI" id="CHEBI:30616"/>
        <dbReference type="ChEBI" id="CHEBI:57642"/>
        <dbReference type="ChEBI" id="CHEBI:456216"/>
        <dbReference type="EC" id="2.7.1.29"/>
    </reaction>
</comment>
<dbReference type="SMART" id="SM01120">
    <property type="entry name" value="Dak2"/>
    <property type="match status" value="1"/>
</dbReference>
<dbReference type="Gene3D" id="3.30.1180.20">
    <property type="entry name" value="Dihydroxyacetone kinase, domain 2"/>
    <property type="match status" value="1"/>
</dbReference>
<dbReference type="GO" id="GO:0005829">
    <property type="term" value="C:cytosol"/>
    <property type="evidence" value="ECO:0007669"/>
    <property type="project" value="TreeGrafter"/>
</dbReference>
<evidence type="ECO:0000256" key="5">
    <source>
        <dbReference type="ARBA" id="ARBA00022741"/>
    </source>
</evidence>
<dbReference type="InterPro" id="IPR036117">
    <property type="entry name" value="DhaL_dom_sf"/>
</dbReference>
<evidence type="ECO:0000256" key="2">
    <source>
        <dbReference type="ARBA" id="ARBA00004778"/>
    </source>
</evidence>
<dbReference type="InterPro" id="IPR050861">
    <property type="entry name" value="Dihydroxyacetone_Kinase"/>
</dbReference>
<feature type="compositionally biased region" description="Low complexity" evidence="11">
    <location>
        <begin position="375"/>
        <end position="386"/>
    </location>
</feature>
<dbReference type="PANTHER" id="PTHR28629:SF4">
    <property type="entry name" value="TRIOKINASE_FMN CYCLASE"/>
    <property type="match status" value="1"/>
</dbReference>
<feature type="region of interest" description="Disordered" evidence="11">
    <location>
        <begin position="364"/>
        <end position="386"/>
    </location>
</feature>
<evidence type="ECO:0000256" key="9">
    <source>
        <dbReference type="ARBA" id="ARBA00047974"/>
    </source>
</evidence>
<dbReference type="InterPro" id="IPR004006">
    <property type="entry name" value="DhaK_dom"/>
</dbReference>
<dbReference type="InterPro" id="IPR004007">
    <property type="entry name" value="DhaL_dom"/>
</dbReference>
<feature type="compositionally biased region" description="Polar residues" evidence="11">
    <location>
        <begin position="364"/>
        <end position="374"/>
    </location>
</feature>
<sequence length="614" mass="65033">LVVESLQGLAAVYPSLAIDAHQKAIYLSIYRIALVYIQFYCPKIVGGSGHEPAHAGFVGDGMLSAAVAGQVFASPSSSQILKALRRCASRDHGSLVIVKNYTGDVINFGRAIERARWEGVAKDIRMVVVGDDVGVTSSSPDAEGDEDASDVGRRGLAGTVLVHKVAGAAAALGASLDDVYQVAQLVAQNIATIGVSLSTCTVPGATSDGRYMKNNEVEFGLGIHGEPGFETKTLDSSKNTVSQMLAKILQSPTIRSKLNGDQSHSVVLMVNNLGGTTSLELYTAAREALLYLRSQPIRVTKAYVGPFVTALDMHGISLTLLAVPDNQEAELMRYLAHAVGAPGWNNVAGGSPIDLSQLVAPTEQEGSANMLSNTSPAPAASRSSPAEAGSTNSFLSTVWKPAVIGGCRAVAAVEPLITRYDTVWGDGDCGLTLKSGATAILKGFDRTDPAAYHIPLDPRVPDHTIAAISELVEDSMGGTSGGLYCIMLDALAAQIQALARKVQDLTLDQWAHCLSNALQTLERYTTARKGHRTLMDVLIPFIESIRSRCMKALEDAVEAAQRGMEATKVMVPRRGRATYIGDQDAADSEKYQIPDPGAYGLYIIFDGILKAMQS</sequence>
<dbReference type="Proteomes" id="UP000268162">
    <property type="component" value="Unassembled WGS sequence"/>
</dbReference>
<accession>A0A4P9ZSE4</accession>
<name>A0A4P9ZSE4_9FUNG</name>
<evidence type="ECO:0000259" key="13">
    <source>
        <dbReference type="PROSITE" id="PS51481"/>
    </source>
</evidence>
<evidence type="ECO:0000259" key="12">
    <source>
        <dbReference type="PROSITE" id="PS51480"/>
    </source>
</evidence>
<evidence type="ECO:0000256" key="10">
    <source>
        <dbReference type="ARBA" id="ARBA00048898"/>
    </source>
</evidence>
<comment type="similarity">
    <text evidence="3">Belongs to the dihydroxyacetone kinase (DAK) family.</text>
</comment>
<evidence type="ECO:0000313" key="15">
    <source>
        <dbReference type="Proteomes" id="UP000268162"/>
    </source>
</evidence>
<evidence type="ECO:0000256" key="7">
    <source>
        <dbReference type="ARBA" id="ARBA00022798"/>
    </source>
</evidence>
<comment type="catalytic activity">
    <reaction evidence="9">
        <text>D-glyceraldehyde + ATP = D-glyceraldehyde 3-phosphate + ADP + H(+)</text>
        <dbReference type="Rhea" id="RHEA:13941"/>
        <dbReference type="ChEBI" id="CHEBI:15378"/>
        <dbReference type="ChEBI" id="CHEBI:17378"/>
        <dbReference type="ChEBI" id="CHEBI:30616"/>
        <dbReference type="ChEBI" id="CHEBI:59776"/>
        <dbReference type="ChEBI" id="CHEBI:456216"/>
        <dbReference type="EC" id="2.7.1.28"/>
    </reaction>
</comment>
<organism evidence="14 15">
    <name type="scientific">Dimargaris cristalligena</name>
    <dbReference type="NCBI Taxonomy" id="215637"/>
    <lineage>
        <taxon>Eukaryota</taxon>
        <taxon>Fungi</taxon>
        <taxon>Fungi incertae sedis</taxon>
        <taxon>Zoopagomycota</taxon>
        <taxon>Kickxellomycotina</taxon>
        <taxon>Dimargaritomycetes</taxon>
        <taxon>Dimargaritales</taxon>
        <taxon>Dimargaritaceae</taxon>
        <taxon>Dimargaris</taxon>
    </lineage>
</organism>
<dbReference type="FunFam" id="1.25.40.340:FF:000002">
    <property type="entry name" value="Dihydroxyacetone kinase, L subunit"/>
    <property type="match status" value="1"/>
</dbReference>
<dbReference type="Pfam" id="PF02734">
    <property type="entry name" value="Dak2"/>
    <property type="match status" value="1"/>
</dbReference>
<dbReference type="EMBL" id="ML002805">
    <property type="protein sequence ID" value="RKP35721.1"/>
    <property type="molecule type" value="Genomic_DNA"/>
</dbReference>
<evidence type="ECO:0000256" key="1">
    <source>
        <dbReference type="ARBA" id="ARBA00003264"/>
    </source>
</evidence>
<feature type="domain" description="DhaL" evidence="12">
    <location>
        <begin position="397"/>
        <end position="610"/>
    </location>
</feature>
<keyword evidence="5" id="KW-0547">Nucleotide-binding</keyword>
<keyword evidence="7" id="KW-0319">Glycerol metabolism</keyword>
<dbReference type="GO" id="GO:0019588">
    <property type="term" value="P:anaerobic glycerol catabolic process"/>
    <property type="evidence" value="ECO:0007669"/>
    <property type="project" value="UniProtKB-UniPathway"/>
</dbReference>
<dbReference type="FunFam" id="3.30.1180.20:FF:000001">
    <property type="entry name" value="Dihydroxyacetone kinase 1"/>
    <property type="match status" value="1"/>
</dbReference>
<dbReference type="UniPathway" id="UPA00617">
    <property type="reaction ID" value="UER00669"/>
</dbReference>
<dbReference type="PROSITE" id="PS51481">
    <property type="entry name" value="DHAK"/>
    <property type="match status" value="1"/>
</dbReference>
<comment type="function">
    <text evidence="1">Catalyzes both the phosphorylation of dihydroxyacetone and of glyceraldehyde.</text>
</comment>
<keyword evidence="4" id="KW-0808">Transferase</keyword>
<evidence type="ECO:0000256" key="8">
    <source>
        <dbReference type="ARBA" id="ARBA00022840"/>
    </source>
</evidence>
<dbReference type="SUPFAM" id="SSF82549">
    <property type="entry name" value="DAK1/DegV-like"/>
    <property type="match status" value="1"/>
</dbReference>
<keyword evidence="8" id="KW-0067">ATP-binding</keyword>
<proteinExistence type="inferred from homology"/>
<feature type="non-terminal residue" evidence="14">
    <location>
        <position position="1"/>
    </location>
</feature>
<protein>
    <submittedName>
        <fullName evidence="14">Dak1 domain-containing protein</fullName>
    </submittedName>
</protein>
<reference evidence="15" key="1">
    <citation type="journal article" date="2018" name="Nat. Microbiol.">
        <title>Leveraging single-cell genomics to expand the fungal tree of life.</title>
        <authorList>
            <person name="Ahrendt S.R."/>
            <person name="Quandt C.A."/>
            <person name="Ciobanu D."/>
            <person name="Clum A."/>
            <person name="Salamov A."/>
            <person name="Andreopoulos B."/>
            <person name="Cheng J.F."/>
            <person name="Woyke T."/>
            <person name="Pelin A."/>
            <person name="Henrissat B."/>
            <person name="Reynolds N.K."/>
            <person name="Benny G.L."/>
            <person name="Smith M.E."/>
            <person name="James T.Y."/>
            <person name="Grigoriev I.V."/>
        </authorList>
    </citation>
    <scope>NUCLEOTIDE SEQUENCE [LARGE SCALE GENOMIC DNA]</scope>
    <source>
        <strain evidence="15">RSA 468</strain>
    </source>
</reference>
<dbReference type="GO" id="GO:0005524">
    <property type="term" value="F:ATP binding"/>
    <property type="evidence" value="ECO:0007669"/>
    <property type="project" value="UniProtKB-KW"/>
</dbReference>
<gene>
    <name evidence="14" type="ORF">BJ085DRAFT_21226</name>
</gene>
<dbReference type="STRING" id="215637.A0A4P9ZSE4"/>
<feature type="domain" description="DhaK" evidence="13">
    <location>
        <begin position="1"/>
        <end position="344"/>
    </location>
</feature>
<dbReference type="GO" id="GO:0004371">
    <property type="term" value="F:glycerone kinase activity"/>
    <property type="evidence" value="ECO:0007669"/>
    <property type="project" value="UniProtKB-EC"/>
</dbReference>
<dbReference type="AlphaFoldDB" id="A0A4P9ZSE4"/>
<evidence type="ECO:0000256" key="11">
    <source>
        <dbReference type="SAM" id="MobiDB-lite"/>
    </source>
</evidence>
<dbReference type="SUPFAM" id="SSF101473">
    <property type="entry name" value="DhaL-like"/>
    <property type="match status" value="1"/>
</dbReference>
<keyword evidence="15" id="KW-1185">Reference proteome</keyword>
<comment type="pathway">
    <text evidence="2">Polyol metabolism; glycerol fermentation; glycerone phosphate from glycerol (oxidative route): step 2/2.</text>
</comment>
<dbReference type="Pfam" id="PF02733">
    <property type="entry name" value="Dak1"/>
    <property type="match status" value="1"/>
</dbReference>
<dbReference type="PANTHER" id="PTHR28629">
    <property type="entry name" value="TRIOKINASE/FMN CYCLASE"/>
    <property type="match status" value="1"/>
</dbReference>
<keyword evidence="6" id="KW-0418">Kinase</keyword>
<dbReference type="Gene3D" id="1.25.40.340">
    <property type="match status" value="1"/>
</dbReference>
<evidence type="ECO:0000256" key="6">
    <source>
        <dbReference type="ARBA" id="ARBA00022777"/>
    </source>
</evidence>
<evidence type="ECO:0000256" key="4">
    <source>
        <dbReference type="ARBA" id="ARBA00022679"/>
    </source>
</evidence>
<evidence type="ECO:0000256" key="3">
    <source>
        <dbReference type="ARBA" id="ARBA00008757"/>
    </source>
</evidence>